<dbReference type="PRINTS" id="PR00082">
    <property type="entry name" value="GLFDHDRGNASE"/>
</dbReference>
<dbReference type="PANTHER" id="PTHR11606">
    <property type="entry name" value="GLUTAMATE DEHYDROGENASE"/>
    <property type="match status" value="1"/>
</dbReference>
<dbReference type="InterPro" id="IPR033524">
    <property type="entry name" value="Glu/Leu/Phe/Val_DH_AS"/>
</dbReference>
<feature type="compositionally biased region" description="Basic and acidic residues" evidence="5">
    <location>
        <begin position="10"/>
        <end position="30"/>
    </location>
</feature>
<dbReference type="Pfam" id="PF02812">
    <property type="entry name" value="ELFV_dehydrog_N"/>
    <property type="match status" value="1"/>
</dbReference>
<protein>
    <recommendedName>
        <fullName evidence="3">Glutamate dehydrogenase</fullName>
    </recommendedName>
</protein>
<dbReference type="SUPFAM" id="SSF51735">
    <property type="entry name" value="NAD(P)-binding Rossmann-fold domains"/>
    <property type="match status" value="1"/>
</dbReference>
<evidence type="ECO:0000313" key="7">
    <source>
        <dbReference type="EMBL" id="GMA41980.1"/>
    </source>
</evidence>
<evidence type="ECO:0000256" key="3">
    <source>
        <dbReference type="PIRNR" id="PIRNR000185"/>
    </source>
</evidence>
<dbReference type="SMART" id="SM00839">
    <property type="entry name" value="ELFV_dehydrog"/>
    <property type="match status" value="1"/>
</dbReference>
<comment type="similarity">
    <text evidence="1 3 4">Belongs to the Glu/Leu/Phe/Val dehydrogenases family.</text>
</comment>
<dbReference type="InterPro" id="IPR036291">
    <property type="entry name" value="NAD(P)-bd_dom_sf"/>
</dbReference>
<dbReference type="InterPro" id="IPR006095">
    <property type="entry name" value="Glu/Leu/Phe/Val/Trp_DH"/>
</dbReference>
<dbReference type="InterPro" id="IPR006097">
    <property type="entry name" value="Glu/Leu/Phe/Val/Trp_DH_dimer"/>
</dbReference>
<dbReference type="PIRSF" id="PIRSF000185">
    <property type="entry name" value="Glu_DH"/>
    <property type="match status" value="1"/>
</dbReference>
<dbReference type="PANTHER" id="PTHR11606:SF13">
    <property type="entry name" value="GLUTAMATE DEHYDROGENASE 1, MITOCHONDRIAL"/>
    <property type="match status" value="1"/>
</dbReference>
<reference evidence="8" key="1">
    <citation type="journal article" date="2019" name="Int. J. Syst. Evol. Microbiol.">
        <title>The Global Catalogue of Microorganisms (GCM) 10K type strain sequencing project: providing services to taxonomists for standard genome sequencing and annotation.</title>
        <authorList>
            <consortium name="The Broad Institute Genomics Platform"/>
            <consortium name="The Broad Institute Genome Sequencing Center for Infectious Disease"/>
            <person name="Wu L."/>
            <person name="Ma J."/>
        </authorList>
    </citation>
    <scope>NUCLEOTIDE SEQUENCE [LARGE SCALE GENOMIC DNA]</scope>
    <source>
        <strain evidence="8">NBRC 113072</strain>
    </source>
</reference>
<feature type="region of interest" description="Disordered" evidence="5">
    <location>
        <begin position="1"/>
        <end position="30"/>
    </location>
</feature>
<dbReference type="Proteomes" id="UP001157126">
    <property type="component" value="Unassembled WGS sequence"/>
</dbReference>
<evidence type="ECO:0000259" key="6">
    <source>
        <dbReference type="SMART" id="SM00839"/>
    </source>
</evidence>
<sequence length="422" mass="43589">MFPNVPGAEAVHRTHGAGDDQPPRRSEDRVSDTDLFDLMDDWGPEKIVCVSDRRTGMRGVLVIDNTARGMGKGGTRMSATLTVGEVARLARTMTWKWAAVDLFYGGAKAGILGDPRRADKEAVLRAFARALADEVPAEYVFGLDMGLAEADAAIFVDELRSRGVATGLPRALGGTPYDQLGITGYGVAEAAQAVAADIDLPLVGARVVIQGFGAVGAAAAARLSELGARVVGVSNALGTLADPDGLDVAALTADRVVAGDEALRAAAGAGGLQHVDAALDLDCDILVPAARQDVIDADVAARTSARLVVEGANLPTSDDARRILHDRGVAVVPDFIANAGGIIAAAYSMDARTSAFVVDTAEVFATVSEKLRANAVEVLARSRRTGATTRQAALDMAQARVLAAMELRGQCPAAAVSRVGAA</sequence>
<dbReference type="Gene3D" id="3.40.50.10860">
    <property type="entry name" value="Leucine Dehydrogenase, chain A, domain 1"/>
    <property type="match status" value="1"/>
</dbReference>
<evidence type="ECO:0000256" key="2">
    <source>
        <dbReference type="ARBA" id="ARBA00023002"/>
    </source>
</evidence>
<dbReference type="InterPro" id="IPR046346">
    <property type="entry name" value="Aminoacid_DH-like_N_sf"/>
</dbReference>
<accession>A0ABQ6IVK9</accession>
<evidence type="ECO:0000256" key="4">
    <source>
        <dbReference type="RuleBase" id="RU004417"/>
    </source>
</evidence>
<evidence type="ECO:0000313" key="8">
    <source>
        <dbReference type="Proteomes" id="UP001157126"/>
    </source>
</evidence>
<feature type="domain" description="Glutamate/phenylalanine/leucine/valine/L-tryptophan dehydrogenase C-terminal" evidence="6">
    <location>
        <begin position="174"/>
        <end position="409"/>
    </location>
</feature>
<gene>
    <name evidence="7" type="ORF">GCM10025883_40250</name>
</gene>
<keyword evidence="2 3" id="KW-0560">Oxidoreductase</keyword>
<evidence type="ECO:0000256" key="5">
    <source>
        <dbReference type="SAM" id="MobiDB-lite"/>
    </source>
</evidence>
<dbReference type="PROSITE" id="PS00074">
    <property type="entry name" value="GLFV_DEHYDROGENASE"/>
    <property type="match status" value="1"/>
</dbReference>
<evidence type="ECO:0000256" key="1">
    <source>
        <dbReference type="ARBA" id="ARBA00006382"/>
    </source>
</evidence>
<dbReference type="SUPFAM" id="SSF53223">
    <property type="entry name" value="Aminoacid dehydrogenase-like, N-terminal domain"/>
    <property type="match status" value="1"/>
</dbReference>
<comment type="caution">
    <text evidence="7">The sequence shown here is derived from an EMBL/GenBank/DDBJ whole genome shotgun (WGS) entry which is preliminary data.</text>
</comment>
<name>A0ABQ6IVK9_9MICO</name>
<keyword evidence="8" id="KW-1185">Reference proteome</keyword>
<organism evidence="7 8">
    <name type="scientific">Mobilicoccus caccae</name>
    <dbReference type="NCBI Taxonomy" id="1859295"/>
    <lineage>
        <taxon>Bacteria</taxon>
        <taxon>Bacillati</taxon>
        <taxon>Actinomycetota</taxon>
        <taxon>Actinomycetes</taxon>
        <taxon>Micrococcales</taxon>
        <taxon>Dermatophilaceae</taxon>
        <taxon>Mobilicoccus</taxon>
    </lineage>
</organism>
<dbReference type="Gene3D" id="3.40.50.720">
    <property type="entry name" value="NAD(P)-binding Rossmann-like Domain"/>
    <property type="match status" value="1"/>
</dbReference>
<proteinExistence type="inferred from homology"/>
<dbReference type="InterPro" id="IPR006096">
    <property type="entry name" value="Glu/Leu/Phe/Val/Trp_DH_C"/>
</dbReference>
<dbReference type="EMBL" id="BSUO01000001">
    <property type="protein sequence ID" value="GMA41980.1"/>
    <property type="molecule type" value="Genomic_DNA"/>
</dbReference>
<dbReference type="InterPro" id="IPR014362">
    <property type="entry name" value="Glu_DH"/>
</dbReference>
<dbReference type="Pfam" id="PF00208">
    <property type="entry name" value="ELFV_dehydrog"/>
    <property type="match status" value="1"/>
</dbReference>